<sequence length="270" mass="27644">MRRCTRWALIAGLVALLPGCSAPAARQEPEPPAAEPRQVTVARTSIVSVVTLQATVVTTPTTTITAPAAGVVVGFTGNGYRFRADGRTSLVTLPDQTELQSELVEPGRAVLANFPIATVRGTGFGLRAPVDNNTLIRLYAGSLDGTQAQIKKGPGPFSCPLVNHIPTAGAPDPGSLALTCVVPADVRVFAGMEAVMAVTTGERTDVLSLPVEAVAGTAGSGKVTRRTADGWSSQPVTLGITDGVTVEITDGLAEGDVVRLPAPDLDGVGS</sequence>
<dbReference type="EMBL" id="QGGR01000005">
    <property type="protein sequence ID" value="PWK48933.1"/>
    <property type="molecule type" value="Genomic_DNA"/>
</dbReference>
<keyword evidence="1" id="KW-0732">Signal</keyword>
<keyword evidence="4" id="KW-1185">Reference proteome</keyword>
<accession>A0A316FL07</accession>
<dbReference type="Proteomes" id="UP000245697">
    <property type="component" value="Unassembled WGS sequence"/>
</dbReference>
<dbReference type="RefSeq" id="WP_109592883.1">
    <property type="nucleotide sequence ID" value="NZ_BONA01000036.1"/>
</dbReference>
<name>A0A316FL07_9ACTN</name>
<evidence type="ECO:0000256" key="1">
    <source>
        <dbReference type="SAM" id="SignalP"/>
    </source>
</evidence>
<gene>
    <name evidence="3" type="ORF">BC793_105284</name>
</gene>
<evidence type="ECO:0000259" key="2">
    <source>
        <dbReference type="Pfam" id="PF25975"/>
    </source>
</evidence>
<dbReference type="Gene3D" id="2.40.420.20">
    <property type="match status" value="1"/>
</dbReference>
<organism evidence="3 4">
    <name type="scientific">Actinoplanes xinjiangensis</name>
    <dbReference type="NCBI Taxonomy" id="512350"/>
    <lineage>
        <taxon>Bacteria</taxon>
        <taxon>Bacillati</taxon>
        <taxon>Actinomycetota</taxon>
        <taxon>Actinomycetes</taxon>
        <taxon>Micromonosporales</taxon>
        <taxon>Micromonosporaceae</taxon>
        <taxon>Actinoplanes</taxon>
    </lineage>
</organism>
<dbReference type="GO" id="GO:1990281">
    <property type="term" value="C:efflux pump complex"/>
    <property type="evidence" value="ECO:0007669"/>
    <property type="project" value="TreeGrafter"/>
</dbReference>
<feature type="signal peptide" evidence="1">
    <location>
        <begin position="1"/>
        <end position="24"/>
    </location>
</feature>
<dbReference type="AlphaFoldDB" id="A0A316FL07"/>
<feature type="chain" id="PRO_5016365950" description="CzcB-like C-terminal circularly permuted SH3-like domain-containing protein" evidence="1">
    <location>
        <begin position="25"/>
        <end position="270"/>
    </location>
</feature>
<evidence type="ECO:0000313" key="3">
    <source>
        <dbReference type="EMBL" id="PWK48933.1"/>
    </source>
</evidence>
<dbReference type="PANTHER" id="PTHR30469">
    <property type="entry name" value="MULTIDRUG RESISTANCE PROTEIN MDTA"/>
    <property type="match status" value="1"/>
</dbReference>
<protein>
    <recommendedName>
        <fullName evidence="2">CzcB-like C-terminal circularly permuted SH3-like domain-containing protein</fullName>
    </recommendedName>
</protein>
<feature type="domain" description="CzcB-like C-terminal circularly permuted SH3-like" evidence="2">
    <location>
        <begin position="209"/>
        <end position="257"/>
    </location>
</feature>
<evidence type="ECO:0000313" key="4">
    <source>
        <dbReference type="Proteomes" id="UP000245697"/>
    </source>
</evidence>
<dbReference type="Pfam" id="PF25975">
    <property type="entry name" value="CzcB_C"/>
    <property type="match status" value="1"/>
</dbReference>
<dbReference type="GO" id="GO:0015562">
    <property type="term" value="F:efflux transmembrane transporter activity"/>
    <property type="evidence" value="ECO:0007669"/>
    <property type="project" value="TreeGrafter"/>
</dbReference>
<reference evidence="3 4" key="1">
    <citation type="submission" date="2018-05" db="EMBL/GenBank/DDBJ databases">
        <title>Genomic Encyclopedia of Archaeal and Bacterial Type Strains, Phase II (KMG-II): from individual species to whole genera.</title>
        <authorList>
            <person name="Goeker M."/>
        </authorList>
    </citation>
    <scope>NUCLEOTIDE SEQUENCE [LARGE SCALE GENOMIC DNA]</scope>
    <source>
        <strain evidence="3 4">DSM 45184</strain>
    </source>
</reference>
<proteinExistence type="predicted"/>
<dbReference type="InterPro" id="IPR058649">
    <property type="entry name" value="CzcB_C"/>
</dbReference>
<comment type="caution">
    <text evidence="3">The sequence shown here is derived from an EMBL/GenBank/DDBJ whole genome shotgun (WGS) entry which is preliminary data.</text>
</comment>
<dbReference type="PANTHER" id="PTHR30469:SF33">
    <property type="entry name" value="SLR1207 PROTEIN"/>
    <property type="match status" value="1"/>
</dbReference>
<dbReference type="OrthoDB" id="4401807at2"/>